<dbReference type="NCBIfam" id="TIGR00149">
    <property type="entry name" value="TIGR00149_YjbQ"/>
    <property type="match status" value="1"/>
</dbReference>
<evidence type="ECO:0000313" key="2">
    <source>
        <dbReference type="EMBL" id="SMF96909.1"/>
    </source>
</evidence>
<dbReference type="AlphaFoldDB" id="A0A1Y6D1T9"/>
<dbReference type="InterPro" id="IPR001602">
    <property type="entry name" value="UPF0047_YjbQ-like"/>
</dbReference>
<organism evidence="2 3">
    <name type="scientific">Methylomagnum ishizawai</name>
    <dbReference type="NCBI Taxonomy" id="1760988"/>
    <lineage>
        <taxon>Bacteria</taxon>
        <taxon>Pseudomonadati</taxon>
        <taxon>Pseudomonadota</taxon>
        <taxon>Gammaproteobacteria</taxon>
        <taxon>Methylococcales</taxon>
        <taxon>Methylococcaceae</taxon>
        <taxon>Methylomagnum</taxon>
    </lineage>
</organism>
<dbReference type="PIRSF" id="PIRSF004681">
    <property type="entry name" value="UCP004681"/>
    <property type="match status" value="1"/>
</dbReference>
<dbReference type="EMBL" id="FXAM01000001">
    <property type="protein sequence ID" value="SMF96909.1"/>
    <property type="molecule type" value="Genomic_DNA"/>
</dbReference>
<dbReference type="Pfam" id="PF01894">
    <property type="entry name" value="YjbQ"/>
    <property type="match status" value="1"/>
</dbReference>
<evidence type="ECO:0000256" key="1">
    <source>
        <dbReference type="ARBA" id="ARBA00005534"/>
    </source>
</evidence>
<dbReference type="SUPFAM" id="SSF111038">
    <property type="entry name" value="YjbQ-like"/>
    <property type="match status" value="1"/>
</dbReference>
<accession>A0A1Y6D1T9</accession>
<dbReference type="Proteomes" id="UP000192923">
    <property type="component" value="Unassembled WGS sequence"/>
</dbReference>
<dbReference type="PANTHER" id="PTHR30615:SF8">
    <property type="entry name" value="UPF0047 PROTEIN C4A8.02C"/>
    <property type="match status" value="1"/>
</dbReference>
<keyword evidence="3" id="KW-1185">Reference proteome</keyword>
<dbReference type="OrthoDB" id="9801725at2"/>
<dbReference type="Gene3D" id="2.60.120.460">
    <property type="entry name" value="YjbQ-like"/>
    <property type="match status" value="1"/>
</dbReference>
<evidence type="ECO:0000313" key="3">
    <source>
        <dbReference type="Proteomes" id="UP000192923"/>
    </source>
</evidence>
<reference evidence="2 3" key="1">
    <citation type="submission" date="2016-12" db="EMBL/GenBank/DDBJ databases">
        <authorList>
            <person name="Song W.-J."/>
            <person name="Kurnit D.M."/>
        </authorList>
    </citation>
    <scope>NUCLEOTIDE SEQUENCE [LARGE SCALE GENOMIC DNA]</scope>
    <source>
        <strain evidence="2 3">175</strain>
    </source>
</reference>
<name>A0A1Y6D1T9_9GAMM</name>
<dbReference type="STRING" id="1760988.SAMN02949497_4323"/>
<gene>
    <name evidence="2" type="ORF">SAMN02949497_4323</name>
</gene>
<sequence length="141" mass="15482">MWLQKTIVLKSRSRGFHLVTEELLAQIPEIRRIQVGLAHFFIQHTSASLTLNENADPSVRRDLETHLRQLVPDGAAHYVHRLEGPDDMPAHIKASLLGAAVSIPIGGGGLQLGTWQGIYLGEHRDHGGPRSVVATLNGETF</sequence>
<dbReference type="PANTHER" id="PTHR30615">
    <property type="entry name" value="UNCHARACTERIZED PROTEIN YJBQ-RELATED"/>
    <property type="match status" value="1"/>
</dbReference>
<comment type="similarity">
    <text evidence="1">Belongs to the UPF0047 family.</text>
</comment>
<protein>
    <submittedName>
        <fullName evidence="2">Secondary thiamine-phosphate synthase enzyme</fullName>
    </submittedName>
</protein>
<dbReference type="RefSeq" id="WP_085215756.1">
    <property type="nucleotide sequence ID" value="NZ_FXAM01000001.1"/>
</dbReference>
<dbReference type="InterPro" id="IPR035917">
    <property type="entry name" value="YjbQ-like_sf"/>
</dbReference>
<proteinExistence type="inferred from homology"/>